<organism evidence="1 2">
    <name type="scientific">Fontibacillus solani</name>
    <dbReference type="NCBI Taxonomy" id="1572857"/>
    <lineage>
        <taxon>Bacteria</taxon>
        <taxon>Bacillati</taxon>
        <taxon>Bacillota</taxon>
        <taxon>Bacilli</taxon>
        <taxon>Bacillales</taxon>
        <taxon>Paenibacillaceae</taxon>
        <taxon>Fontibacillus</taxon>
    </lineage>
</organism>
<gene>
    <name evidence="1" type="ORF">FHR92_003940</name>
</gene>
<dbReference type="AlphaFoldDB" id="A0A7W3XTC6"/>
<proteinExistence type="predicted"/>
<comment type="caution">
    <text evidence="1">The sequence shown here is derived from an EMBL/GenBank/DDBJ whole genome shotgun (WGS) entry which is preliminary data.</text>
</comment>
<reference evidence="1 2" key="1">
    <citation type="submission" date="2020-08" db="EMBL/GenBank/DDBJ databases">
        <title>Genomic Encyclopedia of Type Strains, Phase III (KMG-III): the genomes of soil and plant-associated and newly described type strains.</title>
        <authorList>
            <person name="Whitman W."/>
        </authorList>
    </citation>
    <scope>NUCLEOTIDE SEQUENCE [LARGE SCALE GENOMIC DNA]</scope>
    <source>
        <strain evidence="1 2">CECT 8693</strain>
    </source>
</reference>
<evidence type="ECO:0000313" key="1">
    <source>
        <dbReference type="EMBL" id="MBA9087455.1"/>
    </source>
</evidence>
<accession>A0A7W3XTC6</accession>
<dbReference type="Proteomes" id="UP000567067">
    <property type="component" value="Unassembled WGS sequence"/>
</dbReference>
<name>A0A7W3XTC6_9BACL</name>
<dbReference type="RefSeq" id="WP_182538346.1">
    <property type="nucleotide sequence ID" value="NZ_JACJIP010000031.1"/>
</dbReference>
<protein>
    <submittedName>
        <fullName evidence="1">Uncharacterized protein</fullName>
    </submittedName>
</protein>
<keyword evidence="2" id="KW-1185">Reference proteome</keyword>
<evidence type="ECO:0000313" key="2">
    <source>
        <dbReference type="Proteomes" id="UP000567067"/>
    </source>
</evidence>
<dbReference type="EMBL" id="JACJIP010000031">
    <property type="protein sequence ID" value="MBA9087455.1"/>
    <property type="molecule type" value="Genomic_DNA"/>
</dbReference>
<sequence length="53" mass="5823">MDIFKIKKERITDRIKDTIAVIGKAPEKFAHIVTMAIGTLALLISEVLKAAAE</sequence>